<dbReference type="Pfam" id="PF04073">
    <property type="entry name" value="tRNA_edit"/>
    <property type="match status" value="1"/>
</dbReference>
<dbReference type="InterPro" id="IPR007214">
    <property type="entry name" value="YbaK/aa-tRNA-synth-assoc-dom"/>
</dbReference>
<name>A0A383RHG4_PAEAL</name>
<dbReference type="PANTHER" id="PTHR30411">
    <property type="entry name" value="CYTOPLASMIC PROTEIN"/>
    <property type="match status" value="1"/>
</dbReference>
<dbReference type="AlphaFoldDB" id="A0A383RHG4"/>
<evidence type="ECO:0000259" key="1">
    <source>
        <dbReference type="Pfam" id="PF04073"/>
    </source>
</evidence>
<dbReference type="InterPro" id="IPR036754">
    <property type="entry name" value="YbaK/aa-tRNA-synt-asso_dom_sf"/>
</dbReference>
<dbReference type="EMBL" id="LS992241">
    <property type="protein sequence ID" value="SYX85954.1"/>
    <property type="molecule type" value="Genomic_DNA"/>
</dbReference>
<dbReference type="RefSeq" id="WP_138187905.1">
    <property type="nucleotide sequence ID" value="NZ_LS992241.1"/>
</dbReference>
<feature type="domain" description="YbaK/aminoacyl-tRNA synthetase-associated" evidence="1">
    <location>
        <begin position="30"/>
        <end position="148"/>
    </location>
</feature>
<proteinExistence type="predicted"/>
<organism evidence="2 3">
    <name type="scientific">Paenibacillus alvei</name>
    <name type="common">Bacillus alvei</name>
    <dbReference type="NCBI Taxonomy" id="44250"/>
    <lineage>
        <taxon>Bacteria</taxon>
        <taxon>Bacillati</taxon>
        <taxon>Bacillota</taxon>
        <taxon>Bacilli</taxon>
        <taxon>Bacillales</taxon>
        <taxon>Paenibacillaceae</taxon>
        <taxon>Paenibacillus</taxon>
    </lineage>
</organism>
<evidence type="ECO:0000313" key="2">
    <source>
        <dbReference type="EMBL" id="SYX85954.1"/>
    </source>
</evidence>
<reference evidence="3" key="1">
    <citation type="submission" date="2018-08" db="EMBL/GenBank/DDBJ databases">
        <authorList>
            <person name="Chevrot R."/>
        </authorList>
    </citation>
    <scope>NUCLEOTIDE SEQUENCE [LARGE SCALE GENOMIC DNA]</scope>
</reference>
<gene>
    <name evidence="2" type="ORF">PBLR_14376</name>
</gene>
<dbReference type="Proteomes" id="UP000304148">
    <property type="component" value="Chromosome"/>
</dbReference>
<dbReference type="SUPFAM" id="SSF55826">
    <property type="entry name" value="YbaK/ProRS associated domain"/>
    <property type="match status" value="1"/>
</dbReference>
<sequence length="158" mass="17253">MDELKNSAQIVQDKLAAMGLPNQVVELPDSTRTAQEAADSIGCDISQIAKSIIFRRKAADLPLLIVCSGMNRVNERAISHLLNEKIGKADADFVREHTGYVIGGVPPFAHKESIETLIDEELMKHKVIWAAAGHPKAVFQLTPEQLVELTNGKVVCIT</sequence>
<accession>A0A383RHG4</accession>
<protein>
    <recommendedName>
        <fullName evidence="1">YbaK/aminoacyl-tRNA synthetase-associated domain-containing protein</fullName>
    </recommendedName>
</protein>
<dbReference type="PANTHER" id="PTHR30411:SF1">
    <property type="entry name" value="CYTOPLASMIC PROTEIN"/>
    <property type="match status" value="1"/>
</dbReference>
<dbReference type="Gene3D" id="3.90.960.10">
    <property type="entry name" value="YbaK/aminoacyl-tRNA synthetase-associated domain"/>
    <property type="match status" value="1"/>
</dbReference>
<dbReference type="CDD" id="cd04333">
    <property type="entry name" value="ProX_deacylase"/>
    <property type="match status" value="1"/>
</dbReference>
<evidence type="ECO:0000313" key="3">
    <source>
        <dbReference type="Proteomes" id="UP000304148"/>
    </source>
</evidence>
<dbReference type="GO" id="GO:0002161">
    <property type="term" value="F:aminoacyl-tRNA deacylase activity"/>
    <property type="evidence" value="ECO:0007669"/>
    <property type="project" value="InterPro"/>
</dbReference>